<feature type="region of interest" description="Disordered" evidence="1">
    <location>
        <begin position="97"/>
        <end position="116"/>
    </location>
</feature>
<gene>
    <name evidence="2" type="ORF">ERUC_LOCUS39657</name>
</gene>
<dbReference type="PANTHER" id="PTHR34121:SF5">
    <property type="entry name" value="CENTROSOMAL PROTEIN OF 135 KDA-LIKE PROTEIN"/>
    <property type="match status" value="1"/>
</dbReference>
<keyword evidence="3" id="KW-1185">Reference proteome</keyword>
<evidence type="ECO:0000313" key="3">
    <source>
        <dbReference type="Proteomes" id="UP001642260"/>
    </source>
</evidence>
<accession>A0ABC8LUL2</accession>
<proteinExistence type="predicted"/>
<protein>
    <submittedName>
        <fullName evidence="2">Uncharacterized protein</fullName>
    </submittedName>
</protein>
<dbReference type="Proteomes" id="UP001642260">
    <property type="component" value="Unassembled WGS sequence"/>
</dbReference>
<dbReference type="AlphaFoldDB" id="A0ABC8LUL2"/>
<sequence>MSWLRSAVHKAVEVGGKNNLTRTVRNYADSVVLTAGNAVSEGAKLIQDRIGSRNVKSFSLEVKRLEEVSVSSRGGERVQLLRRWLVALREVERMSCDSLGQNHQPSSEDAKDSPKNLSTVYYVDPGLPGEPMTFRDVFLHSEALEGMVLSMILEAPNEEEVQLLLELFGLSLSGEKEVHEAVIQNVQDLAVVFSKYKDEVLAKREELLHYVQGAIGGLKISADLARY</sequence>
<comment type="caution">
    <text evidence="2">The sequence shown here is derived from an EMBL/GenBank/DDBJ whole genome shotgun (WGS) entry which is preliminary data.</text>
</comment>
<organism evidence="2 3">
    <name type="scientific">Eruca vesicaria subsp. sativa</name>
    <name type="common">Garden rocket</name>
    <name type="synonym">Eruca sativa</name>
    <dbReference type="NCBI Taxonomy" id="29727"/>
    <lineage>
        <taxon>Eukaryota</taxon>
        <taxon>Viridiplantae</taxon>
        <taxon>Streptophyta</taxon>
        <taxon>Embryophyta</taxon>
        <taxon>Tracheophyta</taxon>
        <taxon>Spermatophyta</taxon>
        <taxon>Magnoliopsida</taxon>
        <taxon>eudicotyledons</taxon>
        <taxon>Gunneridae</taxon>
        <taxon>Pentapetalae</taxon>
        <taxon>rosids</taxon>
        <taxon>malvids</taxon>
        <taxon>Brassicales</taxon>
        <taxon>Brassicaceae</taxon>
        <taxon>Brassiceae</taxon>
        <taxon>Eruca</taxon>
    </lineage>
</organism>
<reference evidence="2 3" key="1">
    <citation type="submission" date="2022-03" db="EMBL/GenBank/DDBJ databases">
        <authorList>
            <person name="Macdonald S."/>
            <person name="Ahmed S."/>
            <person name="Newling K."/>
        </authorList>
    </citation>
    <scope>NUCLEOTIDE SEQUENCE [LARGE SCALE GENOMIC DNA]</scope>
</reference>
<name>A0ABC8LUL2_ERUVS</name>
<evidence type="ECO:0000256" key="1">
    <source>
        <dbReference type="SAM" id="MobiDB-lite"/>
    </source>
</evidence>
<dbReference type="EMBL" id="CAKOAT010741820">
    <property type="protein sequence ID" value="CAH8387174.1"/>
    <property type="molecule type" value="Genomic_DNA"/>
</dbReference>
<dbReference type="PANTHER" id="PTHR34121">
    <property type="entry name" value="MYOSIN-11"/>
    <property type="match status" value="1"/>
</dbReference>
<evidence type="ECO:0000313" key="2">
    <source>
        <dbReference type="EMBL" id="CAH8387174.1"/>
    </source>
</evidence>